<sequence>MSIVSTIVVIYNGLFQSTVVDQSIYHPWLLVLVPVIGALVLCIATRLTKIIWRYVYQYIRYNVAKVYLGFNNFLTCIK</sequence>
<feature type="transmembrane region" description="Helical" evidence="1">
    <location>
        <begin position="24"/>
        <end position="44"/>
    </location>
</feature>
<keyword evidence="1" id="KW-0472">Membrane</keyword>
<keyword evidence="1" id="KW-1133">Transmembrane helix</keyword>
<dbReference type="Proteomes" id="UP000239237">
    <property type="component" value="Unassembled WGS sequence"/>
</dbReference>
<dbReference type="Proteomes" id="UP000237923">
    <property type="component" value="Unassembled WGS sequence"/>
</dbReference>
<evidence type="ECO:0000256" key="1">
    <source>
        <dbReference type="SAM" id="Phobius"/>
    </source>
</evidence>
<dbReference type="EMBL" id="OKQR01000002">
    <property type="protein sequence ID" value="SPD93684.1"/>
    <property type="molecule type" value="Genomic_DNA"/>
</dbReference>
<reference evidence="3 4" key="1">
    <citation type="submission" date="2018-02" db="EMBL/GenBank/DDBJ databases">
        <authorList>
            <person name="Cohen D.B."/>
            <person name="Kent A.D."/>
        </authorList>
    </citation>
    <scope>NUCLEOTIDE SEQUENCE [LARGE SCALE GENOMIC DNA]</scope>
    <source>
        <strain evidence="3 4">CECT 9216</strain>
    </source>
</reference>
<evidence type="ECO:0000313" key="3">
    <source>
        <dbReference type="EMBL" id="SPE09340.1"/>
    </source>
</evidence>
<dbReference type="AlphaFoldDB" id="A0A2N9KFH7"/>
<accession>A0A2N9KFH7</accession>
<organism evidence="3 4">
    <name type="scientific">Leuconostoc suionicum</name>
    <dbReference type="NCBI Taxonomy" id="1511761"/>
    <lineage>
        <taxon>Bacteria</taxon>
        <taxon>Bacillati</taxon>
        <taxon>Bacillota</taxon>
        <taxon>Bacilli</taxon>
        <taxon>Lactobacillales</taxon>
        <taxon>Lactobacillaceae</taxon>
        <taxon>Leuconostoc</taxon>
    </lineage>
</organism>
<evidence type="ECO:0000313" key="2">
    <source>
        <dbReference type="EMBL" id="SPD93684.1"/>
    </source>
</evidence>
<proteinExistence type="predicted"/>
<evidence type="ECO:0000313" key="4">
    <source>
        <dbReference type="Proteomes" id="UP000237923"/>
    </source>
</evidence>
<keyword evidence="1" id="KW-0812">Transmembrane</keyword>
<reference evidence="2 5" key="2">
    <citation type="submission" date="2018-02" db="EMBL/GenBank/DDBJ databases">
        <authorList>
            <person name="Rodrigo-Torres L."/>
            <person name="Arahal R. D."/>
            <person name="Lucena T."/>
        </authorList>
    </citation>
    <scope>NUCLEOTIDE SEQUENCE [LARGE SCALE GENOMIC DNA]</scope>
    <source>
        <strain evidence="2 5">CECT 8486</strain>
    </source>
</reference>
<name>A0A2N9KFH7_9LACO</name>
<evidence type="ECO:0000313" key="5">
    <source>
        <dbReference type="Proteomes" id="UP000239237"/>
    </source>
</evidence>
<keyword evidence="5" id="KW-1185">Reference proteome</keyword>
<protein>
    <submittedName>
        <fullName evidence="3">Uncharacterized protein</fullName>
    </submittedName>
</protein>
<dbReference type="EMBL" id="OKQU01000002">
    <property type="protein sequence ID" value="SPE09340.1"/>
    <property type="molecule type" value="Genomic_DNA"/>
</dbReference>
<gene>
    <name evidence="2" type="ORF">LES8486_01343</name>
    <name evidence="3" type="ORF">LES9216_01490</name>
</gene>
<dbReference type="KEGG" id="lsu:A6B45_09585"/>